<accession>A0A0E9V6U8</accession>
<reference evidence="1" key="1">
    <citation type="submission" date="2014-11" db="EMBL/GenBank/DDBJ databases">
        <authorList>
            <person name="Amaro Gonzalez C."/>
        </authorList>
    </citation>
    <scope>NUCLEOTIDE SEQUENCE</scope>
</reference>
<name>A0A0E9V6U8_ANGAN</name>
<evidence type="ECO:0000313" key="1">
    <source>
        <dbReference type="EMBL" id="JAH73195.1"/>
    </source>
</evidence>
<organism evidence="1">
    <name type="scientific">Anguilla anguilla</name>
    <name type="common">European freshwater eel</name>
    <name type="synonym">Muraena anguilla</name>
    <dbReference type="NCBI Taxonomy" id="7936"/>
    <lineage>
        <taxon>Eukaryota</taxon>
        <taxon>Metazoa</taxon>
        <taxon>Chordata</taxon>
        <taxon>Craniata</taxon>
        <taxon>Vertebrata</taxon>
        <taxon>Euteleostomi</taxon>
        <taxon>Actinopterygii</taxon>
        <taxon>Neopterygii</taxon>
        <taxon>Teleostei</taxon>
        <taxon>Anguilliformes</taxon>
        <taxon>Anguillidae</taxon>
        <taxon>Anguilla</taxon>
    </lineage>
</organism>
<sequence>MRVLTRLKCLPSPLPPCC</sequence>
<protein>
    <submittedName>
        <fullName evidence="1">Uncharacterized protein</fullName>
    </submittedName>
</protein>
<proteinExistence type="predicted"/>
<reference evidence="1" key="2">
    <citation type="journal article" date="2015" name="Fish Shellfish Immunol.">
        <title>Early steps in the European eel (Anguilla anguilla)-Vibrio vulnificus interaction in the gills: Role of the RtxA13 toxin.</title>
        <authorList>
            <person name="Callol A."/>
            <person name="Pajuelo D."/>
            <person name="Ebbesson L."/>
            <person name="Teles M."/>
            <person name="MacKenzie S."/>
            <person name="Amaro C."/>
        </authorList>
    </citation>
    <scope>NUCLEOTIDE SEQUENCE</scope>
</reference>
<dbReference type="EMBL" id="GBXM01035382">
    <property type="protein sequence ID" value="JAH73195.1"/>
    <property type="molecule type" value="Transcribed_RNA"/>
</dbReference>
<dbReference type="AlphaFoldDB" id="A0A0E9V6U8"/>